<feature type="region of interest" description="Disordered" evidence="4">
    <location>
        <begin position="43"/>
        <end position="67"/>
    </location>
</feature>
<evidence type="ECO:0000256" key="2">
    <source>
        <dbReference type="ARBA" id="ARBA00022803"/>
    </source>
</evidence>
<gene>
    <name evidence="5" type="ORF">HNQ39_004079</name>
</gene>
<dbReference type="Proteomes" id="UP000520814">
    <property type="component" value="Unassembled WGS sequence"/>
</dbReference>
<name>A0A7W9SUG4_ARMRO</name>
<dbReference type="EMBL" id="JACHGW010000004">
    <property type="protein sequence ID" value="MBB6052258.1"/>
    <property type="molecule type" value="Genomic_DNA"/>
</dbReference>
<comment type="caution">
    <text evidence="5">The sequence shown here is derived from an EMBL/GenBank/DDBJ whole genome shotgun (WGS) entry which is preliminary data.</text>
</comment>
<dbReference type="SUPFAM" id="SSF48452">
    <property type="entry name" value="TPR-like"/>
    <property type="match status" value="1"/>
</dbReference>
<feature type="repeat" description="TPR" evidence="3">
    <location>
        <begin position="101"/>
        <end position="134"/>
    </location>
</feature>
<organism evidence="5 6">
    <name type="scientific">Armatimonas rosea</name>
    <dbReference type="NCBI Taxonomy" id="685828"/>
    <lineage>
        <taxon>Bacteria</taxon>
        <taxon>Bacillati</taxon>
        <taxon>Armatimonadota</taxon>
        <taxon>Armatimonadia</taxon>
        <taxon>Armatimonadales</taxon>
        <taxon>Armatimonadaceae</taxon>
        <taxon>Armatimonas</taxon>
    </lineage>
</organism>
<evidence type="ECO:0000256" key="3">
    <source>
        <dbReference type="PROSITE-ProRule" id="PRU00339"/>
    </source>
</evidence>
<dbReference type="Gene3D" id="1.25.40.10">
    <property type="entry name" value="Tetratricopeptide repeat domain"/>
    <property type="match status" value="2"/>
</dbReference>
<keyword evidence="6" id="KW-1185">Reference proteome</keyword>
<accession>A0A7W9SUG4</accession>
<dbReference type="Pfam" id="PF14559">
    <property type="entry name" value="TPR_19"/>
    <property type="match status" value="2"/>
</dbReference>
<dbReference type="PANTHER" id="PTHR44186">
    <property type="match status" value="1"/>
</dbReference>
<dbReference type="PROSITE" id="PS50005">
    <property type="entry name" value="TPR"/>
    <property type="match status" value="1"/>
</dbReference>
<reference evidence="5 6" key="1">
    <citation type="submission" date="2020-08" db="EMBL/GenBank/DDBJ databases">
        <title>Genomic Encyclopedia of Type Strains, Phase IV (KMG-IV): sequencing the most valuable type-strain genomes for metagenomic binning, comparative biology and taxonomic classification.</title>
        <authorList>
            <person name="Goeker M."/>
        </authorList>
    </citation>
    <scope>NUCLEOTIDE SEQUENCE [LARGE SCALE GENOMIC DNA]</scope>
    <source>
        <strain evidence="5 6">DSM 23562</strain>
    </source>
</reference>
<keyword evidence="2 3" id="KW-0802">TPR repeat</keyword>
<protein>
    <submittedName>
        <fullName evidence="5">Tetratricopeptide (TPR) repeat protein</fullName>
    </submittedName>
</protein>
<keyword evidence="1" id="KW-0677">Repeat</keyword>
<evidence type="ECO:0000313" key="6">
    <source>
        <dbReference type="Proteomes" id="UP000520814"/>
    </source>
</evidence>
<evidence type="ECO:0000313" key="5">
    <source>
        <dbReference type="EMBL" id="MBB6052258.1"/>
    </source>
</evidence>
<dbReference type="RefSeq" id="WP_184200968.1">
    <property type="nucleotide sequence ID" value="NZ_JACHGW010000004.1"/>
</dbReference>
<dbReference type="InterPro" id="IPR019734">
    <property type="entry name" value="TPR_rpt"/>
</dbReference>
<sequence length="413" mass="46203">MKRQKNLFVLLGVLLVGGLASLPWQLRQWKSLEAERQKTAFQEKRLRELSQASQKTSEARTHLPTDPASRMEAALALVKTGDSTHALPLLHALEEDSHRIPGITSPLGDLYRQVGQVDRAYALLSSALLLTPNDPATLVRMAYLELSLGEREAAMEHIHKAQAAAPNDPEPYLAEAFYQDQESKFALAEPLLKKALAAAPERWNTAALLADNQARQGRYDQALESLDRLVAEHPGETQILAQQARTLLDAANAQSSKASEYRKKATEVLETAQKLAPGDASLPFERGRAWRDLGETAKARQAWEESYRLKPTYAKLRGQLGALLLRTGEIERGRRLIAEEEQAERERTDYNVAVGKVMQARGDEQARRQFAHWCATHQKPARAILEWERLLSAHPNDPEATQELARLKNNGME</sequence>
<evidence type="ECO:0000256" key="4">
    <source>
        <dbReference type="SAM" id="MobiDB-lite"/>
    </source>
</evidence>
<dbReference type="SMART" id="SM00028">
    <property type="entry name" value="TPR"/>
    <property type="match status" value="5"/>
</dbReference>
<evidence type="ECO:0000256" key="1">
    <source>
        <dbReference type="ARBA" id="ARBA00022737"/>
    </source>
</evidence>
<dbReference type="InterPro" id="IPR011990">
    <property type="entry name" value="TPR-like_helical_dom_sf"/>
</dbReference>
<proteinExistence type="predicted"/>
<dbReference type="AlphaFoldDB" id="A0A7W9SUG4"/>
<dbReference type="PANTHER" id="PTHR44186:SF1">
    <property type="entry name" value="BARDET-BIEDL SYNDROME 4 PROTEIN"/>
    <property type="match status" value="1"/>
</dbReference>